<dbReference type="SMART" id="SM00020">
    <property type="entry name" value="Tryp_SPc"/>
    <property type="match status" value="1"/>
</dbReference>
<evidence type="ECO:0000313" key="5">
    <source>
        <dbReference type="EMBL" id="KAF7270665.1"/>
    </source>
</evidence>
<feature type="signal peptide" evidence="3">
    <location>
        <begin position="1"/>
        <end position="20"/>
    </location>
</feature>
<accession>A0A834HY39</accession>
<feature type="domain" description="Peptidase S1" evidence="4">
    <location>
        <begin position="78"/>
        <end position="335"/>
    </location>
</feature>
<evidence type="ECO:0000256" key="1">
    <source>
        <dbReference type="ARBA" id="ARBA00023157"/>
    </source>
</evidence>
<dbReference type="SUPFAM" id="SSF50494">
    <property type="entry name" value="Trypsin-like serine proteases"/>
    <property type="match status" value="1"/>
</dbReference>
<name>A0A834HY39_RHYFE</name>
<evidence type="ECO:0000313" key="6">
    <source>
        <dbReference type="Proteomes" id="UP000625711"/>
    </source>
</evidence>
<dbReference type="Pfam" id="PF00089">
    <property type="entry name" value="Trypsin"/>
    <property type="match status" value="1"/>
</dbReference>
<protein>
    <recommendedName>
        <fullName evidence="4">Peptidase S1 domain-containing protein</fullName>
    </recommendedName>
</protein>
<dbReference type="AlphaFoldDB" id="A0A834HY39"/>
<dbReference type="InterPro" id="IPR001254">
    <property type="entry name" value="Trypsin_dom"/>
</dbReference>
<dbReference type="Proteomes" id="UP000625711">
    <property type="component" value="Unassembled WGS sequence"/>
</dbReference>
<dbReference type="FunFam" id="2.40.10.10:FF:000068">
    <property type="entry name" value="transmembrane protease serine 2"/>
    <property type="match status" value="1"/>
</dbReference>
<dbReference type="GO" id="GO:0006508">
    <property type="term" value="P:proteolysis"/>
    <property type="evidence" value="ECO:0007669"/>
    <property type="project" value="InterPro"/>
</dbReference>
<evidence type="ECO:0000256" key="3">
    <source>
        <dbReference type="SAM" id="SignalP"/>
    </source>
</evidence>
<reference evidence="5" key="1">
    <citation type="submission" date="2020-08" db="EMBL/GenBank/DDBJ databases">
        <title>Genome sequencing and assembly of the red palm weevil Rhynchophorus ferrugineus.</title>
        <authorList>
            <person name="Dias G.B."/>
            <person name="Bergman C.M."/>
            <person name="Manee M."/>
        </authorList>
    </citation>
    <scope>NUCLEOTIDE SEQUENCE</scope>
    <source>
        <strain evidence="5">AA-2017</strain>
        <tissue evidence="5">Whole larva</tissue>
    </source>
</reference>
<keyword evidence="1" id="KW-1015">Disulfide bond</keyword>
<evidence type="ECO:0000259" key="4">
    <source>
        <dbReference type="PROSITE" id="PS50240"/>
    </source>
</evidence>
<comment type="similarity">
    <text evidence="2">Belongs to the peptidase S1 family. CLIP subfamily.</text>
</comment>
<dbReference type="FunFam" id="2.40.10.10:FF:000002">
    <property type="entry name" value="Transmembrane protease serine"/>
    <property type="match status" value="1"/>
</dbReference>
<proteinExistence type="inferred from homology"/>
<dbReference type="PRINTS" id="PR00722">
    <property type="entry name" value="CHYMOTRYPSIN"/>
</dbReference>
<keyword evidence="6" id="KW-1185">Reference proteome</keyword>
<dbReference type="InterPro" id="IPR043504">
    <property type="entry name" value="Peptidase_S1_PA_chymotrypsin"/>
</dbReference>
<dbReference type="InterPro" id="IPR051487">
    <property type="entry name" value="Ser/Thr_Proteases_Immune/Dev"/>
</dbReference>
<dbReference type="CDD" id="cd00190">
    <property type="entry name" value="Tryp_SPc"/>
    <property type="match status" value="1"/>
</dbReference>
<feature type="chain" id="PRO_5032302464" description="Peptidase S1 domain-containing protein" evidence="3">
    <location>
        <begin position="21"/>
        <end position="352"/>
    </location>
</feature>
<dbReference type="PROSITE" id="PS50240">
    <property type="entry name" value="TRYPSIN_DOM"/>
    <property type="match status" value="1"/>
</dbReference>
<dbReference type="InterPro" id="IPR001314">
    <property type="entry name" value="Peptidase_S1A"/>
</dbReference>
<dbReference type="PANTHER" id="PTHR24256">
    <property type="entry name" value="TRYPTASE-RELATED"/>
    <property type="match status" value="1"/>
</dbReference>
<dbReference type="GO" id="GO:0004252">
    <property type="term" value="F:serine-type endopeptidase activity"/>
    <property type="evidence" value="ECO:0007669"/>
    <property type="project" value="InterPro"/>
</dbReference>
<dbReference type="EMBL" id="JAACXV010014073">
    <property type="protein sequence ID" value="KAF7270665.1"/>
    <property type="molecule type" value="Genomic_DNA"/>
</dbReference>
<comment type="caution">
    <text evidence="5">The sequence shown here is derived from an EMBL/GenBank/DDBJ whole genome shotgun (WGS) entry which is preliminary data.</text>
</comment>
<gene>
    <name evidence="5" type="ORF">GWI33_016386</name>
</gene>
<dbReference type="InterPro" id="IPR009003">
    <property type="entry name" value="Peptidase_S1_PA"/>
</dbReference>
<organism evidence="5 6">
    <name type="scientific">Rhynchophorus ferrugineus</name>
    <name type="common">Red palm weevil</name>
    <name type="synonym">Curculio ferrugineus</name>
    <dbReference type="NCBI Taxonomy" id="354439"/>
    <lineage>
        <taxon>Eukaryota</taxon>
        <taxon>Metazoa</taxon>
        <taxon>Ecdysozoa</taxon>
        <taxon>Arthropoda</taxon>
        <taxon>Hexapoda</taxon>
        <taxon>Insecta</taxon>
        <taxon>Pterygota</taxon>
        <taxon>Neoptera</taxon>
        <taxon>Endopterygota</taxon>
        <taxon>Coleoptera</taxon>
        <taxon>Polyphaga</taxon>
        <taxon>Cucujiformia</taxon>
        <taxon>Curculionidae</taxon>
        <taxon>Dryophthorinae</taxon>
        <taxon>Rhynchophorus</taxon>
    </lineage>
</organism>
<keyword evidence="3" id="KW-0732">Signal</keyword>
<dbReference type="OrthoDB" id="6656697at2759"/>
<dbReference type="Gene3D" id="2.40.10.10">
    <property type="entry name" value="Trypsin-like serine proteases"/>
    <property type="match status" value="1"/>
</dbReference>
<evidence type="ECO:0000256" key="2">
    <source>
        <dbReference type="ARBA" id="ARBA00024195"/>
    </source>
</evidence>
<sequence length="352" mass="37612">MKSTLILAVTLLIGRYRCQSVSRTFSCVSDVSICNDRIIDPRVSIPGITPNAGETTNLVNNVVSPTDCPTGYTRCTSVVCGTSQVQPSRASGFSTPNSLPWQAYISSDTYGYAGGGVLLDQYHVLTAAHKVSNLTDKPAPVNIRVSLGLYSTTSTQNVQTIRVGQVWQHGAYNSRFLTNDVALLRLSTPVNFNANVRPICLPQAGANYVPTSSNCLVSGWGQTSFTLDDAPTQTLKQAYVPIVTNDECTRSYTQLLGATNTASYLQFPGELCAGGQASIDACTQDGGSPLICPGTTNAFALVGLVLWGKDCGVAGRYGVYLNVPQYLSWIQSTMQCSSQNLQICTNATKTLQ</sequence>